<dbReference type="GO" id="GO:0009295">
    <property type="term" value="C:nucleoid"/>
    <property type="evidence" value="ECO:0007669"/>
    <property type="project" value="TreeGrafter"/>
</dbReference>
<dbReference type="RefSeq" id="WP_013172013.1">
    <property type="nucleotide sequence ID" value="NC_014219.1"/>
</dbReference>
<dbReference type="SUPFAM" id="SSF50249">
    <property type="entry name" value="Nucleic acid-binding proteins"/>
    <property type="match status" value="1"/>
</dbReference>
<dbReference type="PANTHER" id="PTHR10302">
    <property type="entry name" value="SINGLE-STRANDED DNA-BINDING PROTEIN"/>
    <property type="match status" value="1"/>
</dbReference>
<gene>
    <name evidence="4" type="ordered locus">Bsel_1071</name>
</gene>
<evidence type="ECO:0000256" key="1">
    <source>
        <dbReference type="ARBA" id="ARBA00023125"/>
    </source>
</evidence>
<organism evidence="4 5">
    <name type="scientific">Bacillus selenitireducens (strain ATCC 700615 / DSM 15326 / MLS10)</name>
    <dbReference type="NCBI Taxonomy" id="439292"/>
    <lineage>
        <taxon>Bacteria</taxon>
        <taxon>Bacillati</taxon>
        <taxon>Bacillota</taxon>
        <taxon>Bacilli</taxon>
        <taxon>Bacillales</taxon>
        <taxon>Bacillaceae</taxon>
        <taxon>Salisediminibacterium</taxon>
    </lineage>
</organism>
<dbReference type="InterPro" id="IPR012340">
    <property type="entry name" value="NA-bd_OB-fold"/>
</dbReference>
<dbReference type="EMBL" id="CP001791">
    <property type="protein sequence ID" value="ADH98589.1"/>
    <property type="molecule type" value="Genomic_DNA"/>
</dbReference>
<evidence type="ECO:0000313" key="4">
    <source>
        <dbReference type="EMBL" id="ADH98589.1"/>
    </source>
</evidence>
<dbReference type="Pfam" id="PF00436">
    <property type="entry name" value="SSB"/>
    <property type="match status" value="1"/>
</dbReference>
<proteinExistence type="predicted"/>
<dbReference type="eggNOG" id="COG0629">
    <property type="taxonomic scope" value="Bacteria"/>
</dbReference>
<dbReference type="PANTHER" id="PTHR10302:SF27">
    <property type="entry name" value="SINGLE-STRANDED DNA-BINDING PROTEIN"/>
    <property type="match status" value="1"/>
</dbReference>
<evidence type="ECO:0000256" key="2">
    <source>
        <dbReference type="PROSITE-ProRule" id="PRU00252"/>
    </source>
</evidence>
<protein>
    <recommendedName>
        <fullName evidence="3">Single-stranded DNA-binding protein</fullName>
    </recommendedName>
</protein>
<dbReference type="InterPro" id="IPR011344">
    <property type="entry name" value="ssDNA-bd"/>
</dbReference>
<keyword evidence="1 2" id="KW-0238">DNA-binding</keyword>
<dbReference type="GO" id="GO:0003697">
    <property type="term" value="F:single-stranded DNA binding"/>
    <property type="evidence" value="ECO:0007669"/>
    <property type="project" value="InterPro"/>
</dbReference>
<dbReference type="InterPro" id="IPR000424">
    <property type="entry name" value="Primosome_PriB/ssb"/>
</dbReference>
<dbReference type="GO" id="GO:0006260">
    <property type="term" value="P:DNA replication"/>
    <property type="evidence" value="ECO:0007669"/>
    <property type="project" value="InterPro"/>
</dbReference>
<keyword evidence="5" id="KW-1185">Reference proteome</keyword>
<dbReference type="HOGENOM" id="CLU_078758_6_2_9"/>
<dbReference type="KEGG" id="bse:Bsel_1071"/>
<dbReference type="NCBIfam" id="TIGR00621">
    <property type="entry name" value="ssb"/>
    <property type="match status" value="1"/>
</dbReference>
<dbReference type="Gene3D" id="2.40.50.140">
    <property type="entry name" value="Nucleic acid-binding proteins"/>
    <property type="match status" value="1"/>
</dbReference>
<sequence length="141" mass="16007">MNQFSLAGRIANEPELGCTQHGKHYVKFQLAVKRSFRSKDQEYKTDFIPVVAWRNTAETIKEYCGKGSTVTITGRLAPMTYLPKDHSLYNRVEVIAEKVGFLHLKPSTDQQAACLDKNECPEAVETEILNSEFDSSREQVH</sequence>
<dbReference type="STRING" id="439292.Bsel_1071"/>
<evidence type="ECO:0000256" key="3">
    <source>
        <dbReference type="RuleBase" id="RU000524"/>
    </source>
</evidence>
<dbReference type="CDD" id="cd04496">
    <property type="entry name" value="SSB_OBF"/>
    <property type="match status" value="1"/>
</dbReference>
<evidence type="ECO:0000313" key="5">
    <source>
        <dbReference type="Proteomes" id="UP000000271"/>
    </source>
</evidence>
<dbReference type="Proteomes" id="UP000000271">
    <property type="component" value="Chromosome"/>
</dbReference>
<accession>D6Y0Y5</accession>
<reference evidence="4" key="1">
    <citation type="submission" date="2009-10" db="EMBL/GenBank/DDBJ databases">
        <title>Complete sequence of Bacillus selenitireducens MLS10.</title>
        <authorList>
            <consortium name="US DOE Joint Genome Institute"/>
            <person name="Lucas S."/>
            <person name="Copeland A."/>
            <person name="Lapidus A."/>
            <person name="Glavina del Rio T."/>
            <person name="Dalin E."/>
            <person name="Tice H."/>
            <person name="Bruce D."/>
            <person name="Goodwin L."/>
            <person name="Pitluck S."/>
            <person name="Sims D."/>
            <person name="Brettin T."/>
            <person name="Detter J.C."/>
            <person name="Han C."/>
            <person name="Larimer F."/>
            <person name="Land M."/>
            <person name="Hauser L."/>
            <person name="Kyrpides N."/>
            <person name="Ovchinnikova G."/>
            <person name="Stolz J."/>
        </authorList>
    </citation>
    <scope>NUCLEOTIDE SEQUENCE [LARGE SCALE GENOMIC DNA]</scope>
    <source>
        <strain evidence="4">MLS10</strain>
    </source>
</reference>
<dbReference type="AlphaFoldDB" id="D6Y0Y5"/>
<name>D6Y0Y5_BACIE</name>
<dbReference type="PROSITE" id="PS50935">
    <property type="entry name" value="SSB"/>
    <property type="match status" value="1"/>
</dbReference>